<organism evidence="2 3">
    <name type="scientific">Deferribacter autotrophicus</name>
    <dbReference type="NCBI Taxonomy" id="500465"/>
    <lineage>
        <taxon>Bacteria</taxon>
        <taxon>Pseudomonadati</taxon>
        <taxon>Deferribacterota</taxon>
        <taxon>Deferribacteres</taxon>
        <taxon>Deferribacterales</taxon>
        <taxon>Deferribacteraceae</taxon>
        <taxon>Deferribacter</taxon>
    </lineage>
</organism>
<dbReference type="OrthoDB" id="9807195at2"/>
<dbReference type="CDD" id="cd24054">
    <property type="entry name" value="ASKHA_NBD_AaPPX-GppA_MtPPX2-like"/>
    <property type="match status" value="1"/>
</dbReference>
<dbReference type="GO" id="GO:0016462">
    <property type="term" value="F:pyrophosphatase activity"/>
    <property type="evidence" value="ECO:0007669"/>
    <property type="project" value="TreeGrafter"/>
</dbReference>
<sequence length="302" mass="33948">MRAAGIDIGTNTIRLIIADIKDSKIDRIIYQDRKITRLGEGIIHTNELDEQAILRTILALKTFKETIDHFFINKYYAVATSAVREAKNGNKFIKLCNEIGLNVDIIDGNEEAKLIYLGVTSSLDIDNKNPLIFDIGGGSTEFILNKDDKINYKSIKLGVVKLADEINFFDIITDEVIEKTNSIIENKLNEIPFLKEADTLIATAGTPTTLAAIDLELEDYDYRKVHGYELTKEEILNIFEKLRSMTSKERKEIKGLEEGREDLIIPGTLIILKIMELTGCEKLIVSDFGLREGIVIHAATVN</sequence>
<name>A0A5A8F0R5_9BACT</name>
<dbReference type="Proteomes" id="UP000322876">
    <property type="component" value="Unassembled WGS sequence"/>
</dbReference>
<dbReference type="Gene3D" id="3.30.420.150">
    <property type="entry name" value="Exopolyphosphatase. Domain 2"/>
    <property type="match status" value="1"/>
</dbReference>
<dbReference type="SUPFAM" id="SSF53067">
    <property type="entry name" value="Actin-like ATPase domain"/>
    <property type="match status" value="2"/>
</dbReference>
<feature type="domain" description="Ppx/GppA phosphatase N-terminal" evidence="1">
    <location>
        <begin position="17"/>
        <end position="297"/>
    </location>
</feature>
<dbReference type="Pfam" id="PF02541">
    <property type="entry name" value="Ppx-GppA"/>
    <property type="match status" value="1"/>
</dbReference>
<evidence type="ECO:0000259" key="1">
    <source>
        <dbReference type="Pfam" id="PF02541"/>
    </source>
</evidence>
<dbReference type="EMBL" id="VFJB01000010">
    <property type="protein sequence ID" value="KAA0256907.1"/>
    <property type="molecule type" value="Genomic_DNA"/>
</dbReference>
<dbReference type="PANTHER" id="PTHR30005:SF0">
    <property type="entry name" value="RETROGRADE REGULATION PROTEIN 2"/>
    <property type="match status" value="1"/>
</dbReference>
<accession>A0A5A8F0R5</accession>
<dbReference type="InterPro" id="IPR050273">
    <property type="entry name" value="GppA/Ppx_hydrolase"/>
</dbReference>
<reference evidence="2 3" key="1">
    <citation type="submission" date="2019-06" db="EMBL/GenBank/DDBJ databases">
        <title>Genomic insights into carbon and energy metabolism of Deferribacter autotrophicus revealed new metabolic traits in the phylum Deferribacteres.</title>
        <authorList>
            <person name="Slobodkin A.I."/>
            <person name="Slobodkina G.B."/>
            <person name="Allioux M."/>
            <person name="Alain K."/>
            <person name="Jebbar M."/>
            <person name="Shadrin V."/>
            <person name="Kublanov I.V."/>
            <person name="Toshchakov S.V."/>
            <person name="Bonch-Osmolovskaya E.A."/>
        </authorList>
    </citation>
    <scope>NUCLEOTIDE SEQUENCE [LARGE SCALE GENOMIC DNA]</scope>
    <source>
        <strain evidence="2 3">SL50</strain>
    </source>
</reference>
<dbReference type="AlphaFoldDB" id="A0A5A8F0R5"/>
<gene>
    <name evidence="2" type="ORF">FHQ18_12365</name>
</gene>
<dbReference type="Gene3D" id="3.30.420.40">
    <property type="match status" value="1"/>
</dbReference>
<evidence type="ECO:0000313" key="3">
    <source>
        <dbReference type="Proteomes" id="UP000322876"/>
    </source>
</evidence>
<keyword evidence="3" id="KW-1185">Reference proteome</keyword>
<dbReference type="RefSeq" id="WP_149267485.1">
    <property type="nucleotide sequence ID" value="NZ_VFJB01000010.1"/>
</dbReference>
<proteinExistence type="predicted"/>
<dbReference type="PANTHER" id="PTHR30005">
    <property type="entry name" value="EXOPOLYPHOSPHATASE"/>
    <property type="match status" value="1"/>
</dbReference>
<comment type="caution">
    <text evidence="2">The sequence shown here is derived from an EMBL/GenBank/DDBJ whole genome shotgun (WGS) entry which is preliminary data.</text>
</comment>
<dbReference type="InterPro" id="IPR003695">
    <property type="entry name" value="Ppx_GppA_N"/>
</dbReference>
<evidence type="ECO:0000313" key="2">
    <source>
        <dbReference type="EMBL" id="KAA0256907.1"/>
    </source>
</evidence>
<protein>
    <submittedName>
        <fullName evidence="2">Ppx/GppA family phosphatase</fullName>
    </submittedName>
</protein>
<dbReference type="InterPro" id="IPR043129">
    <property type="entry name" value="ATPase_NBD"/>
</dbReference>